<dbReference type="InterPro" id="IPR029787">
    <property type="entry name" value="Nucleotide_cyclase"/>
</dbReference>
<dbReference type="NCBIfam" id="TIGR00229">
    <property type="entry name" value="sensory_box"/>
    <property type="match status" value="2"/>
</dbReference>
<dbReference type="Gene3D" id="3.30.450.20">
    <property type="entry name" value="PAS domain"/>
    <property type="match status" value="2"/>
</dbReference>
<dbReference type="InterPro" id="IPR000160">
    <property type="entry name" value="GGDEF_dom"/>
</dbReference>
<evidence type="ECO:0000313" key="3">
    <source>
        <dbReference type="EMBL" id="SFP59081.1"/>
    </source>
</evidence>
<dbReference type="Gene3D" id="3.30.70.270">
    <property type="match status" value="1"/>
</dbReference>
<dbReference type="PROSITE" id="PS50887">
    <property type="entry name" value="GGDEF"/>
    <property type="match status" value="1"/>
</dbReference>
<protein>
    <submittedName>
        <fullName evidence="3">Histidinol-phosphatase (PHP family)</fullName>
    </submittedName>
</protein>
<feature type="domain" description="PAC" evidence="1">
    <location>
        <begin position="224"/>
        <end position="274"/>
    </location>
</feature>
<dbReference type="InterPro" id="IPR000014">
    <property type="entry name" value="PAS"/>
</dbReference>
<sequence length="442" mass="51717">MIDNYLKRELYDLVKNDSVIFEYIQTDMLDGMWYWDLEHPENEWLSPKFWKTLGYNPEEKKHLSSEWHDIIHQEDLKLATESFHKHCENPNHPYDQVVRYEHKEGTTVWMRCRGLVIRDEFGRAKRMLGSHTDITDSKKVESDLSRLTREYEKVFNGTQDAMFLMKVISNGHFQYVRNNLAHQIKTGLKLEDIRDKTPGDILGEEVGQIVSKNYQTCVNKRTSITYEEELDLPAGKRIWQTTLTPVFEEEIVINIVGSATDITEQKLLARELEKQANYDKLTDLPNRKLFFERLERMIVETERDQKQFALLFVDLDGFKNINDQYGHRAGDDVLVTVGKRLTESVRKSDTVARMGGDEFTIILRDTHDRDSIEEVVKNIHQRVKEAMRFSDCVCHIDTSIGIAVYPDDGVDSETLLKNADEMMYKIKHNGKGNYRFFSDVKS</sequence>
<evidence type="ECO:0000313" key="4">
    <source>
        <dbReference type="Proteomes" id="UP000242243"/>
    </source>
</evidence>
<dbReference type="SUPFAM" id="SSF55073">
    <property type="entry name" value="Nucleotide cyclase"/>
    <property type="match status" value="1"/>
</dbReference>
<dbReference type="Pfam" id="PF08448">
    <property type="entry name" value="PAS_4"/>
    <property type="match status" value="1"/>
</dbReference>
<feature type="domain" description="PAC" evidence="1">
    <location>
        <begin position="94"/>
        <end position="146"/>
    </location>
</feature>
<dbReference type="AlphaFoldDB" id="A0A1I5RLG2"/>
<dbReference type="InterPro" id="IPR000700">
    <property type="entry name" value="PAS-assoc_C"/>
</dbReference>
<dbReference type="STRING" id="306540.SAMN05421839_13116"/>
<dbReference type="Pfam" id="PF00990">
    <property type="entry name" value="GGDEF"/>
    <property type="match status" value="1"/>
</dbReference>
<dbReference type="Proteomes" id="UP000242243">
    <property type="component" value="Unassembled WGS sequence"/>
</dbReference>
<reference evidence="3 4" key="1">
    <citation type="submission" date="2016-10" db="EMBL/GenBank/DDBJ databases">
        <authorList>
            <person name="de Groot N.N."/>
        </authorList>
    </citation>
    <scope>NUCLEOTIDE SEQUENCE [LARGE SCALE GENOMIC DNA]</scope>
    <source>
        <strain evidence="3 4">DSM 17073</strain>
    </source>
</reference>
<dbReference type="InterPro" id="IPR013656">
    <property type="entry name" value="PAS_4"/>
</dbReference>
<dbReference type="SMART" id="SM00267">
    <property type="entry name" value="GGDEF"/>
    <property type="match status" value="1"/>
</dbReference>
<dbReference type="OrthoDB" id="9759607at2"/>
<evidence type="ECO:0000259" key="2">
    <source>
        <dbReference type="PROSITE" id="PS50887"/>
    </source>
</evidence>
<dbReference type="PANTHER" id="PTHR44757:SF2">
    <property type="entry name" value="BIOFILM ARCHITECTURE MAINTENANCE PROTEIN MBAA"/>
    <property type="match status" value="1"/>
</dbReference>
<dbReference type="InterPro" id="IPR013655">
    <property type="entry name" value="PAS_fold_3"/>
</dbReference>
<gene>
    <name evidence="3" type="ORF">SAMN05421839_13116</name>
</gene>
<dbReference type="RefSeq" id="WP_089833052.1">
    <property type="nucleotide sequence ID" value="NZ_FOXC01000031.1"/>
</dbReference>
<organism evidence="3 4">
    <name type="scientific">Halolactibacillus halophilus</name>
    <dbReference type="NCBI Taxonomy" id="306540"/>
    <lineage>
        <taxon>Bacteria</taxon>
        <taxon>Bacillati</taxon>
        <taxon>Bacillota</taxon>
        <taxon>Bacilli</taxon>
        <taxon>Bacillales</taxon>
        <taxon>Bacillaceae</taxon>
        <taxon>Halolactibacillus</taxon>
    </lineage>
</organism>
<dbReference type="CDD" id="cd01949">
    <property type="entry name" value="GGDEF"/>
    <property type="match status" value="1"/>
</dbReference>
<dbReference type="NCBIfam" id="TIGR00254">
    <property type="entry name" value="GGDEF"/>
    <property type="match status" value="1"/>
</dbReference>
<dbReference type="CDD" id="cd00130">
    <property type="entry name" value="PAS"/>
    <property type="match status" value="1"/>
</dbReference>
<dbReference type="InterPro" id="IPR035965">
    <property type="entry name" value="PAS-like_dom_sf"/>
</dbReference>
<dbReference type="FunFam" id="3.30.70.270:FF:000001">
    <property type="entry name" value="Diguanylate cyclase domain protein"/>
    <property type="match status" value="1"/>
</dbReference>
<accession>A0A1I5RLG2</accession>
<dbReference type="SMART" id="SM00086">
    <property type="entry name" value="PAC"/>
    <property type="match status" value="2"/>
</dbReference>
<dbReference type="Pfam" id="PF08447">
    <property type="entry name" value="PAS_3"/>
    <property type="match status" value="1"/>
</dbReference>
<evidence type="ECO:0000259" key="1">
    <source>
        <dbReference type="PROSITE" id="PS50113"/>
    </source>
</evidence>
<dbReference type="InterPro" id="IPR052155">
    <property type="entry name" value="Biofilm_reg_signaling"/>
</dbReference>
<dbReference type="InterPro" id="IPR001610">
    <property type="entry name" value="PAC"/>
</dbReference>
<dbReference type="PROSITE" id="PS50113">
    <property type="entry name" value="PAC"/>
    <property type="match status" value="2"/>
</dbReference>
<dbReference type="SUPFAM" id="SSF55785">
    <property type="entry name" value="PYP-like sensor domain (PAS domain)"/>
    <property type="match status" value="2"/>
</dbReference>
<dbReference type="EMBL" id="FOXC01000031">
    <property type="protein sequence ID" value="SFP59081.1"/>
    <property type="molecule type" value="Genomic_DNA"/>
</dbReference>
<feature type="domain" description="GGDEF" evidence="2">
    <location>
        <begin position="306"/>
        <end position="439"/>
    </location>
</feature>
<dbReference type="PANTHER" id="PTHR44757">
    <property type="entry name" value="DIGUANYLATE CYCLASE DGCP"/>
    <property type="match status" value="1"/>
</dbReference>
<name>A0A1I5RLG2_9BACI</name>
<proteinExistence type="predicted"/>
<dbReference type="InterPro" id="IPR043128">
    <property type="entry name" value="Rev_trsase/Diguanyl_cyclase"/>
</dbReference>